<reference evidence="1 2" key="1">
    <citation type="submission" date="2018-05" db="EMBL/GenBank/DDBJ databases">
        <title>Genomic Encyclopedia of Archaeal and Bacterial Type Strains, Phase II (KMG-II): from individual species to whole genera.</title>
        <authorList>
            <person name="Goeker M."/>
        </authorList>
    </citation>
    <scope>NUCLEOTIDE SEQUENCE [LARGE SCALE GENOMIC DNA]</scope>
    <source>
        <strain evidence="1 2">DSM 22214</strain>
    </source>
</reference>
<comment type="caution">
    <text evidence="1">The sequence shown here is derived from an EMBL/GenBank/DDBJ whole genome shotgun (WGS) entry which is preliminary data.</text>
</comment>
<gene>
    <name evidence="1" type="ORF">LV89_02069</name>
</gene>
<accession>A0A316EA42</accession>
<dbReference type="Proteomes" id="UP000245489">
    <property type="component" value="Unassembled WGS sequence"/>
</dbReference>
<keyword evidence="2" id="KW-1185">Reference proteome</keyword>
<evidence type="ECO:0000313" key="1">
    <source>
        <dbReference type="EMBL" id="PWK26863.1"/>
    </source>
</evidence>
<name>A0A316EA42_9BACT</name>
<organism evidence="1 2">
    <name type="scientific">Arcicella aurantiaca</name>
    <dbReference type="NCBI Taxonomy" id="591202"/>
    <lineage>
        <taxon>Bacteria</taxon>
        <taxon>Pseudomonadati</taxon>
        <taxon>Bacteroidota</taxon>
        <taxon>Cytophagia</taxon>
        <taxon>Cytophagales</taxon>
        <taxon>Flectobacillaceae</taxon>
        <taxon>Arcicella</taxon>
    </lineage>
</organism>
<dbReference type="AlphaFoldDB" id="A0A316EA42"/>
<proteinExistence type="predicted"/>
<protein>
    <submittedName>
        <fullName evidence="1">Uncharacterized protein</fullName>
    </submittedName>
</protein>
<evidence type="ECO:0000313" key="2">
    <source>
        <dbReference type="Proteomes" id="UP000245489"/>
    </source>
</evidence>
<dbReference type="EMBL" id="QGGO01000009">
    <property type="protein sequence ID" value="PWK26863.1"/>
    <property type="molecule type" value="Genomic_DNA"/>
</dbReference>
<sequence>MAIFEYFLMQTFEIVCTENFQKLFTNLATKMSFGLLILGEERYDWQ</sequence>